<evidence type="ECO:0000256" key="1">
    <source>
        <dbReference type="SAM" id="Phobius"/>
    </source>
</evidence>
<evidence type="ECO:0000313" key="2">
    <source>
        <dbReference type="EMBL" id="WAA10610.1"/>
    </source>
</evidence>
<dbReference type="Proteomes" id="UP001164718">
    <property type="component" value="Chromosome"/>
</dbReference>
<protein>
    <submittedName>
        <fullName evidence="2">Uncharacterized protein</fullName>
    </submittedName>
</protein>
<dbReference type="EMBL" id="CP106878">
    <property type="protein sequence ID" value="WAA10610.1"/>
    <property type="molecule type" value="Genomic_DNA"/>
</dbReference>
<dbReference type="AlphaFoldDB" id="A0A9E8LWG9"/>
<name>A0A9E8LWG9_9BACI</name>
<keyword evidence="1" id="KW-1133">Transmembrane helix</keyword>
<accession>A0A9E8LWG9</accession>
<proteinExistence type="predicted"/>
<dbReference type="KEGG" id="faf:OE104_04640"/>
<keyword evidence="1" id="KW-0812">Transmembrane</keyword>
<reference evidence="2" key="1">
    <citation type="submission" date="2022-09" db="EMBL/GenBank/DDBJ databases">
        <title>Complete Genomes of Fervidibacillus albus and Fervidibacillus halotolerans isolated from tidal flat sediments.</title>
        <authorList>
            <person name="Kwon K.K."/>
            <person name="Yang S.-H."/>
            <person name="Park M.J."/>
            <person name="Oh H.-M."/>
        </authorList>
    </citation>
    <scope>NUCLEOTIDE SEQUENCE</scope>
    <source>
        <strain evidence="2">MEBiC13591</strain>
    </source>
</reference>
<feature type="transmembrane region" description="Helical" evidence="1">
    <location>
        <begin position="6"/>
        <end position="25"/>
    </location>
</feature>
<gene>
    <name evidence="2" type="ORF">OE104_04640</name>
</gene>
<organism evidence="2 3">
    <name type="scientific">Fervidibacillus albus</name>
    <dbReference type="NCBI Taxonomy" id="2980026"/>
    <lineage>
        <taxon>Bacteria</taxon>
        <taxon>Bacillati</taxon>
        <taxon>Bacillota</taxon>
        <taxon>Bacilli</taxon>
        <taxon>Bacillales</taxon>
        <taxon>Bacillaceae</taxon>
        <taxon>Fervidibacillus</taxon>
    </lineage>
</organism>
<evidence type="ECO:0000313" key="3">
    <source>
        <dbReference type="Proteomes" id="UP001164718"/>
    </source>
</evidence>
<dbReference type="RefSeq" id="WP_275418406.1">
    <property type="nucleotide sequence ID" value="NZ_CP106878.1"/>
</dbReference>
<sequence>MTKRNLFSILIFALLFISFLLIWQWDYYQMEAKKGIDTAFSEKVNQQIEVTHTAGKITVVQKLENVMDGRYRLQYPSQGENFICETGENTVDCSDEQVVVEENGIQFTYDIQLDSDDERFLLDNWLIELENVSIIHTEVHISETVELDSTWAAGGEMKTDEKMEFVHYYLFEKEGDGFPLYWQQEPLSAQSFGKFTIYGNRDFQIGNHSITSFIENEQDRIFPTIVFAKVETASSMEDLIIVPEDVDENELYRLWMNEYFSQGFFQTERENQWLAEVFTGLLFQIPISGKAEEMAEQLAANMDEEEIDRFFNLIETEETVGVVDLDERLGEVKQGKTEFFALNKEETDPLYPLYFYLDKQIVVDEQSSIDKKIYIVHSTHYYPAKEVVQSLGYTYEIISDEEIFVYNERDAYRFYYGKNLFILNEEQYGLFGEQSKDPFLKFDGEWYIQEDLLVRLFSVQILEYESEIRVF</sequence>
<keyword evidence="3" id="KW-1185">Reference proteome</keyword>
<keyword evidence="1" id="KW-0472">Membrane</keyword>